<dbReference type="Proteomes" id="UP000634004">
    <property type="component" value="Unassembled WGS sequence"/>
</dbReference>
<dbReference type="PANTHER" id="PTHR41795">
    <property type="entry name" value="EXOPOLYSACCHARIDE SYNTHESIS PROTEIN"/>
    <property type="match status" value="1"/>
</dbReference>
<feature type="transmembrane region" description="Helical" evidence="1">
    <location>
        <begin position="175"/>
        <end position="196"/>
    </location>
</feature>
<name>A0A8J3G3Q4_9PROT</name>
<dbReference type="Pfam" id="PF06055">
    <property type="entry name" value="ExoD"/>
    <property type="match status" value="1"/>
</dbReference>
<evidence type="ECO:0000313" key="3">
    <source>
        <dbReference type="Proteomes" id="UP000634004"/>
    </source>
</evidence>
<proteinExistence type="predicted"/>
<keyword evidence="1" id="KW-1133">Transmembrane helix</keyword>
<feature type="transmembrane region" description="Helical" evidence="1">
    <location>
        <begin position="65"/>
        <end position="84"/>
    </location>
</feature>
<dbReference type="EMBL" id="BMZH01000022">
    <property type="protein sequence ID" value="GHB04789.1"/>
    <property type="molecule type" value="Genomic_DNA"/>
</dbReference>
<feature type="transmembrane region" description="Helical" evidence="1">
    <location>
        <begin position="136"/>
        <end position="155"/>
    </location>
</feature>
<keyword evidence="2" id="KW-0813">Transport</keyword>
<dbReference type="PIRSF" id="PIRSF033239">
    <property type="entry name" value="ExoD"/>
    <property type="match status" value="1"/>
</dbReference>
<dbReference type="InterPro" id="IPR010331">
    <property type="entry name" value="ExoD"/>
</dbReference>
<evidence type="ECO:0000256" key="1">
    <source>
        <dbReference type="SAM" id="Phobius"/>
    </source>
</evidence>
<gene>
    <name evidence="2" type="primary">exoD</name>
    <name evidence="2" type="ORF">GCM10009069_29220</name>
</gene>
<reference evidence="2" key="2">
    <citation type="submission" date="2020-09" db="EMBL/GenBank/DDBJ databases">
        <authorList>
            <person name="Sun Q."/>
            <person name="Kim S."/>
        </authorList>
    </citation>
    <scope>NUCLEOTIDE SEQUENCE</scope>
    <source>
        <strain evidence="2">KCTC 32513</strain>
    </source>
</reference>
<sequence>MKNEDQDHQEWTRKKTSQIMIELSDLSQEDAISLELMLRYLRGRAFGMVMILMAILSLLPNLFGHAILTGLLLLILGVQMAMGLSEVKLPKKVLAYSFSRTKIKSVMYKTAPKIAKIEAVLKPRFVFMTEDLGRRLIGAVIIPLSVLIMLPFPLTNFWPALCILVLSLGIIEKDGLAVAIGLIMSLGAVLVVNQIIKILIS</sequence>
<feature type="transmembrane region" description="Helical" evidence="1">
    <location>
        <begin position="41"/>
        <end position="59"/>
    </location>
</feature>
<comment type="caution">
    <text evidence="2">The sequence shown here is derived from an EMBL/GenBank/DDBJ whole genome shotgun (WGS) entry which is preliminary data.</text>
</comment>
<evidence type="ECO:0000313" key="2">
    <source>
        <dbReference type="EMBL" id="GHB04789.1"/>
    </source>
</evidence>
<keyword evidence="3" id="KW-1185">Reference proteome</keyword>
<reference evidence="2" key="1">
    <citation type="journal article" date="2014" name="Int. J. Syst. Evol. Microbiol.">
        <title>Complete genome sequence of Corynebacterium casei LMG S-19264T (=DSM 44701T), isolated from a smear-ripened cheese.</title>
        <authorList>
            <consortium name="US DOE Joint Genome Institute (JGI-PGF)"/>
            <person name="Walter F."/>
            <person name="Albersmeier A."/>
            <person name="Kalinowski J."/>
            <person name="Ruckert C."/>
        </authorList>
    </citation>
    <scope>NUCLEOTIDE SEQUENCE</scope>
    <source>
        <strain evidence="2">KCTC 32513</strain>
    </source>
</reference>
<accession>A0A8J3G3Q4</accession>
<protein>
    <submittedName>
        <fullName evidence="2">Sugar transporter</fullName>
    </submittedName>
</protein>
<dbReference type="AlphaFoldDB" id="A0A8J3G3Q4"/>
<organism evidence="2 3">
    <name type="scientific">Algimonas arctica</name>
    <dbReference type="NCBI Taxonomy" id="1479486"/>
    <lineage>
        <taxon>Bacteria</taxon>
        <taxon>Pseudomonadati</taxon>
        <taxon>Pseudomonadota</taxon>
        <taxon>Alphaproteobacteria</taxon>
        <taxon>Maricaulales</taxon>
        <taxon>Robiginitomaculaceae</taxon>
        <taxon>Algimonas</taxon>
    </lineage>
</organism>
<dbReference type="PANTHER" id="PTHR41795:SF1">
    <property type="entry name" value="EXOPOLYSACCHARIDE SYNTHESIS PROTEIN"/>
    <property type="match status" value="1"/>
</dbReference>
<keyword evidence="1" id="KW-0472">Membrane</keyword>
<keyword evidence="1" id="KW-0812">Transmembrane</keyword>
<keyword evidence="2" id="KW-0762">Sugar transport</keyword>
<dbReference type="RefSeq" id="WP_189499629.1">
    <property type="nucleotide sequence ID" value="NZ_BMZH01000022.1"/>
</dbReference>